<dbReference type="RefSeq" id="WP_105039259.1">
    <property type="nucleotide sequence ID" value="NZ_PPSL01000003.1"/>
</dbReference>
<feature type="domain" description="DUF4842" evidence="1">
    <location>
        <begin position="512"/>
        <end position="705"/>
    </location>
</feature>
<dbReference type="NCBIfam" id="TIGR04456">
    <property type="entry name" value="LruC_dom"/>
    <property type="match status" value="1"/>
</dbReference>
<dbReference type="Pfam" id="PF16130">
    <property type="entry name" value="DUF4842"/>
    <property type="match status" value="1"/>
</dbReference>
<protein>
    <recommendedName>
        <fullName evidence="1">DUF4842 domain-containing protein</fullName>
    </recommendedName>
</protein>
<accession>A0A2S7SV87</accession>
<comment type="caution">
    <text evidence="2">The sequence shown here is derived from an EMBL/GenBank/DDBJ whole genome shotgun (WGS) entry which is preliminary data.</text>
</comment>
<keyword evidence="3" id="KW-1185">Reference proteome</keyword>
<dbReference type="InterPro" id="IPR031025">
    <property type="entry name" value="LruC_dom"/>
</dbReference>
<dbReference type="AlphaFoldDB" id="A0A2S7SV87"/>
<organism evidence="2 3">
    <name type="scientific">Flavipsychrobacter stenotrophus</name>
    <dbReference type="NCBI Taxonomy" id="2077091"/>
    <lineage>
        <taxon>Bacteria</taxon>
        <taxon>Pseudomonadati</taxon>
        <taxon>Bacteroidota</taxon>
        <taxon>Chitinophagia</taxon>
        <taxon>Chitinophagales</taxon>
        <taxon>Chitinophagaceae</taxon>
        <taxon>Flavipsychrobacter</taxon>
    </lineage>
</organism>
<dbReference type="Proteomes" id="UP000239872">
    <property type="component" value="Unassembled WGS sequence"/>
</dbReference>
<reference evidence="2 3" key="1">
    <citation type="submission" date="2018-01" db="EMBL/GenBank/DDBJ databases">
        <title>A novel member of the phylum Bacteroidetes isolated from glacier ice.</title>
        <authorList>
            <person name="Liu Q."/>
            <person name="Xin Y.-H."/>
        </authorList>
    </citation>
    <scope>NUCLEOTIDE SEQUENCE [LARGE SCALE GENOMIC DNA]</scope>
    <source>
        <strain evidence="2 3">RB1R16</strain>
    </source>
</reference>
<dbReference type="OrthoDB" id="1204817at2"/>
<dbReference type="InterPro" id="IPR032295">
    <property type="entry name" value="DUF4842"/>
</dbReference>
<proteinExistence type="predicted"/>
<evidence type="ECO:0000313" key="2">
    <source>
        <dbReference type="EMBL" id="PQJ10531.1"/>
    </source>
</evidence>
<name>A0A2S7SV87_9BACT</name>
<evidence type="ECO:0000313" key="3">
    <source>
        <dbReference type="Proteomes" id="UP000239872"/>
    </source>
</evidence>
<dbReference type="EMBL" id="PPSL01000003">
    <property type="protein sequence ID" value="PQJ10531.1"/>
    <property type="molecule type" value="Genomic_DNA"/>
</dbReference>
<sequence length="721" mass="76365">MKNILLVAIAICLFITPSCKKKANNNGNGKVYNSVNDITVPSGFNWENSHTIPVYISITDPRFSTAHHTISIYDGDPFAGGKLMARGSASTANAFSVNLYLPKMMSEVYVLKSSPDHSMILQKVTLGSSLTMSIGATDPNFDAKPAGHRDLTPLDDCNTGCTNTITTNTSNLNVSEGEVICITGSNITVGFSNVTGGTIRVCGTNVTLQNLNMGGYTNLLVLAGGSINVSGLNYNNASVRIINYGTITGLFTVGGYLDNYGTFNCTGDLNFNSTAQTFNNNGIINVSGNFNNSSALVATNNATLNVSGNFNHNSGTAAFMNYCAMNINGNMNLNSLVKNHSFIKVAGTTTINSGGELTMHNGAMFKTNNFILDNSHVTGYGSTSLLKITGTVNIMNTGALLTGMLQVCAPTAVPAARLSAGAANDCSLYIPVTSCYMEGNGGVSVPDGDGDGVADANDEYPTDATKAYNNYYPSSTGGSTVAFEDNWPSKGDYDLNDVVVGYRYQVVTNAGNNVVKVIGNYTLLATGGELGNGFGVQFPVNAANVSNVTGATLEAGQTKAVVILFSDMRTQMTNWNTYYGATASPTVNYTVSFDAAGSTSISSFGLNPYNPFIWNYGLGNNRGREIHLAGHAPTDLGYTSYFGTADDNSSAAANRYFVTTTGLPYAIDVPVNPFNYPVEMKDITQAYLHIGQWAESGGTSYADWYSNTAADYRNTSNLYNH</sequence>
<gene>
    <name evidence="2" type="ORF">CJD36_011185</name>
</gene>
<evidence type="ECO:0000259" key="1">
    <source>
        <dbReference type="Pfam" id="PF16130"/>
    </source>
</evidence>